<evidence type="ECO:0000313" key="1">
    <source>
        <dbReference type="EMBL" id="ABF08542.1"/>
    </source>
</evidence>
<dbReference type="GO" id="GO:0004519">
    <property type="term" value="F:endonuclease activity"/>
    <property type="evidence" value="ECO:0007669"/>
    <property type="project" value="InterPro"/>
</dbReference>
<dbReference type="KEGG" id="rme:Rmet_1659"/>
<dbReference type="eggNOG" id="COG4115">
    <property type="taxonomic scope" value="Bacteria"/>
</dbReference>
<dbReference type="InterPro" id="IPR035093">
    <property type="entry name" value="RelE/ParE_toxin_dom_sf"/>
</dbReference>
<accession>Q1LMT4</accession>
<dbReference type="GO" id="GO:0006401">
    <property type="term" value="P:RNA catabolic process"/>
    <property type="evidence" value="ECO:0007669"/>
    <property type="project" value="InterPro"/>
</dbReference>
<dbReference type="Proteomes" id="UP000002429">
    <property type="component" value="Chromosome"/>
</dbReference>
<dbReference type="HOGENOM" id="CLU_169492_5_0_4"/>
<dbReference type="SUPFAM" id="SSF143011">
    <property type="entry name" value="RelE-like"/>
    <property type="match status" value="1"/>
</dbReference>
<dbReference type="Gene3D" id="3.30.2310.20">
    <property type="entry name" value="RelE-like"/>
    <property type="match status" value="1"/>
</dbReference>
<dbReference type="EMBL" id="CP000352">
    <property type="protein sequence ID" value="ABF08542.1"/>
    <property type="molecule type" value="Genomic_DNA"/>
</dbReference>
<sequence>MSGYWSRRIDDTNRLVYFADDTELAIIACRLHYGDK</sequence>
<proteinExistence type="predicted"/>
<dbReference type="AlphaFoldDB" id="Q1LMT4"/>
<organism evidence="1 2">
    <name type="scientific">Cupriavidus metallidurans (strain ATCC 43123 / DSM 2839 / NBRC 102507 / CH34)</name>
    <name type="common">Ralstonia metallidurans</name>
    <dbReference type="NCBI Taxonomy" id="266264"/>
    <lineage>
        <taxon>Bacteria</taxon>
        <taxon>Pseudomonadati</taxon>
        <taxon>Pseudomonadota</taxon>
        <taxon>Betaproteobacteria</taxon>
        <taxon>Burkholderiales</taxon>
        <taxon>Burkholderiaceae</taxon>
        <taxon>Cupriavidus</taxon>
    </lineage>
</organism>
<reference evidence="2" key="1">
    <citation type="journal article" date="2010" name="PLoS ONE">
        <title>The complete genome sequence of Cupriavidus metallidurans strain CH34, a master survivalist in harsh and anthropogenic environments.</title>
        <authorList>
            <person name="Janssen P.J."/>
            <person name="Van Houdt R."/>
            <person name="Moors H."/>
            <person name="Monsieurs P."/>
            <person name="Morin N."/>
            <person name="Michaux A."/>
            <person name="Benotmane M.A."/>
            <person name="Leys N."/>
            <person name="Vallaeys T."/>
            <person name="Lapidus A."/>
            <person name="Monchy S."/>
            <person name="Medigue C."/>
            <person name="Taghavi S."/>
            <person name="McCorkle S."/>
            <person name="Dunn J."/>
            <person name="van der Lelie D."/>
            <person name="Mergeay M."/>
        </authorList>
    </citation>
    <scope>NUCLEOTIDE SEQUENCE [LARGE SCALE GENOMIC DNA]</scope>
    <source>
        <strain evidence="2">ATCC 43123 / DSM 2839 / NBRC 102507 / CH34</strain>
    </source>
</reference>
<evidence type="ECO:0000313" key="2">
    <source>
        <dbReference type="Proteomes" id="UP000002429"/>
    </source>
</evidence>
<name>Q1LMT4_CUPMC</name>
<keyword evidence="2" id="KW-1185">Reference proteome</keyword>
<protein>
    <submittedName>
        <fullName evidence="1">Toxin of the YoeB-YefM toxin-antitoxin system</fullName>
    </submittedName>
</protein>
<dbReference type="InterPro" id="IPR009614">
    <property type="entry name" value="YoeB_toxin"/>
</dbReference>
<dbReference type="Pfam" id="PF06769">
    <property type="entry name" value="YoeB_toxin"/>
    <property type="match status" value="1"/>
</dbReference>
<gene>
    <name evidence="1" type="ordered locus">Rmet_1659</name>
</gene>